<evidence type="ECO:0000313" key="2">
    <source>
        <dbReference type="Proteomes" id="UP000886520"/>
    </source>
</evidence>
<dbReference type="Proteomes" id="UP000886520">
    <property type="component" value="Chromosome 6"/>
</dbReference>
<comment type="caution">
    <text evidence="1">The sequence shown here is derived from an EMBL/GenBank/DDBJ whole genome shotgun (WGS) entry which is preliminary data.</text>
</comment>
<gene>
    <name evidence="1" type="ORF">GOP47_0006169</name>
</gene>
<keyword evidence="2" id="KW-1185">Reference proteome</keyword>
<name>A0A9D4V3C3_ADICA</name>
<proteinExistence type="predicted"/>
<organism evidence="1 2">
    <name type="scientific">Adiantum capillus-veneris</name>
    <name type="common">Maidenhair fern</name>
    <dbReference type="NCBI Taxonomy" id="13818"/>
    <lineage>
        <taxon>Eukaryota</taxon>
        <taxon>Viridiplantae</taxon>
        <taxon>Streptophyta</taxon>
        <taxon>Embryophyta</taxon>
        <taxon>Tracheophyta</taxon>
        <taxon>Polypodiopsida</taxon>
        <taxon>Polypodiidae</taxon>
        <taxon>Polypodiales</taxon>
        <taxon>Pteridineae</taxon>
        <taxon>Pteridaceae</taxon>
        <taxon>Vittarioideae</taxon>
        <taxon>Adiantum</taxon>
    </lineage>
</organism>
<accession>A0A9D4V3C3</accession>
<sequence length="157" mass="17323">MPRLGKGPSVEGRDLKFSAEDVTWKAADIHVAAGGFIGYHLLRLLLPRVPQQRVAAAASTASGAAVAQRLTQMDPNASVTYTLGRRPRHIQDPLIWRGPISAMEVIHLLEVLDAVSSCWWDFLTPQMIQVYSATSKFLSREDSEHVSPFKSSKEPSQ</sequence>
<reference evidence="1" key="1">
    <citation type="submission" date="2021-01" db="EMBL/GenBank/DDBJ databases">
        <title>Adiantum capillus-veneris genome.</title>
        <authorList>
            <person name="Fang Y."/>
            <person name="Liao Q."/>
        </authorList>
    </citation>
    <scope>NUCLEOTIDE SEQUENCE</scope>
    <source>
        <strain evidence="1">H3</strain>
        <tissue evidence="1">Leaf</tissue>
    </source>
</reference>
<evidence type="ECO:0000313" key="1">
    <source>
        <dbReference type="EMBL" id="KAI5078498.1"/>
    </source>
</evidence>
<dbReference type="EMBL" id="JABFUD020000006">
    <property type="protein sequence ID" value="KAI5078498.1"/>
    <property type="molecule type" value="Genomic_DNA"/>
</dbReference>
<dbReference type="AlphaFoldDB" id="A0A9D4V3C3"/>
<protein>
    <submittedName>
        <fullName evidence="1">Uncharacterized protein</fullName>
    </submittedName>
</protein>